<keyword evidence="8" id="KW-0547">Nucleotide-binding</keyword>
<dbReference type="SUPFAM" id="SSF53271">
    <property type="entry name" value="PRTase-like"/>
    <property type="match status" value="1"/>
</dbReference>
<evidence type="ECO:0000313" key="16">
    <source>
        <dbReference type="Proteomes" id="UP000001208"/>
    </source>
</evidence>
<evidence type="ECO:0000256" key="3">
    <source>
        <dbReference type="ARBA" id="ARBA00009516"/>
    </source>
</evidence>
<dbReference type="AlphaFoldDB" id="B3QX71"/>
<gene>
    <name evidence="15" type="ordered locus">Ctha_2432</name>
</gene>
<dbReference type="GO" id="GO:0044206">
    <property type="term" value="P:UMP salvage"/>
    <property type="evidence" value="ECO:0007669"/>
    <property type="project" value="UniProtKB-UniPathway"/>
</dbReference>
<evidence type="ECO:0000256" key="1">
    <source>
        <dbReference type="ARBA" id="ARBA00001946"/>
    </source>
</evidence>
<comment type="function">
    <text evidence="11">Catalyzes the conversion of uracil and 5-phospho-alpha-D-ribose 1-diphosphate (PRPP) to UMP and diphosphate.</text>
</comment>
<organism evidence="15 16">
    <name type="scientific">Chloroherpeton thalassium (strain ATCC 35110 / GB-78)</name>
    <dbReference type="NCBI Taxonomy" id="517418"/>
    <lineage>
        <taxon>Bacteria</taxon>
        <taxon>Pseudomonadati</taxon>
        <taxon>Chlorobiota</taxon>
        <taxon>Chlorobiia</taxon>
        <taxon>Chlorobiales</taxon>
        <taxon>Chloroherpetonaceae</taxon>
        <taxon>Chloroherpeton</taxon>
    </lineage>
</organism>
<dbReference type="InterPro" id="IPR005765">
    <property type="entry name" value="UPRT"/>
</dbReference>
<dbReference type="GO" id="GO:0005525">
    <property type="term" value="F:GTP binding"/>
    <property type="evidence" value="ECO:0007669"/>
    <property type="project" value="UniProtKB-KW"/>
</dbReference>
<keyword evidence="9" id="KW-0342">GTP-binding</keyword>
<dbReference type="KEGG" id="cts:Ctha_2432"/>
<comment type="pathway">
    <text evidence="2">Pyrimidine metabolism; UMP biosynthesis via salvage pathway; UMP from uracil: step 1/1.</text>
</comment>
<feature type="domain" description="Phosphoribosyltransferase" evidence="14">
    <location>
        <begin position="5"/>
        <end position="206"/>
    </location>
</feature>
<dbReference type="GO" id="GO:0004845">
    <property type="term" value="F:uracil phosphoribosyltransferase activity"/>
    <property type="evidence" value="ECO:0007669"/>
    <property type="project" value="UniProtKB-UniRule"/>
</dbReference>
<dbReference type="eggNOG" id="COG0035">
    <property type="taxonomic scope" value="Bacteria"/>
</dbReference>
<evidence type="ECO:0000256" key="6">
    <source>
        <dbReference type="ARBA" id="ARBA00022676"/>
    </source>
</evidence>
<protein>
    <recommendedName>
        <fullName evidence="12 13">Uracil phosphoribosyltransferase</fullName>
        <ecNumber evidence="4 13">2.4.2.9</ecNumber>
    </recommendedName>
</protein>
<dbReference type="EC" id="2.4.2.9" evidence="4 13"/>
<evidence type="ECO:0000256" key="7">
    <source>
        <dbReference type="ARBA" id="ARBA00022679"/>
    </source>
</evidence>
<evidence type="ECO:0000256" key="12">
    <source>
        <dbReference type="ARBA" id="ARBA00072146"/>
    </source>
</evidence>
<dbReference type="PANTHER" id="PTHR32315:SF4">
    <property type="entry name" value="URACIL PHOSPHORIBOSYLTRANSFERASE, CHLOROPLASTIC"/>
    <property type="match status" value="1"/>
</dbReference>
<dbReference type="CDD" id="cd06223">
    <property type="entry name" value="PRTases_typeI"/>
    <property type="match status" value="1"/>
</dbReference>
<keyword evidence="16" id="KW-1185">Reference proteome</keyword>
<dbReference type="NCBIfam" id="TIGR01091">
    <property type="entry name" value="upp"/>
    <property type="match status" value="1"/>
</dbReference>
<dbReference type="Pfam" id="PF14681">
    <property type="entry name" value="UPRTase"/>
    <property type="match status" value="1"/>
</dbReference>
<dbReference type="GO" id="GO:0006223">
    <property type="term" value="P:uracil salvage"/>
    <property type="evidence" value="ECO:0007669"/>
    <property type="project" value="InterPro"/>
</dbReference>
<dbReference type="InterPro" id="IPR050054">
    <property type="entry name" value="UPRTase/APRTase"/>
</dbReference>
<reference evidence="15 16" key="1">
    <citation type="submission" date="2008-06" db="EMBL/GenBank/DDBJ databases">
        <title>Complete sequence of Chloroherpeton thalassium ATCC 35110.</title>
        <authorList>
            <consortium name="US DOE Joint Genome Institute"/>
            <person name="Lucas S."/>
            <person name="Copeland A."/>
            <person name="Lapidus A."/>
            <person name="Glavina del Rio T."/>
            <person name="Dalin E."/>
            <person name="Tice H."/>
            <person name="Bruce D."/>
            <person name="Goodwin L."/>
            <person name="Pitluck S."/>
            <person name="Schmutz J."/>
            <person name="Larimer F."/>
            <person name="Land M."/>
            <person name="Hauser L."/>
            <person name="Kyrpides N."/>
            <person name="Mikhailova N."/>
            <person name="Liu Z."/>
            <person name="Li T."/>
            <person name="Zhao F."/>
            <person name="Overmann J."/>
            <person name="Bryant D.A."/>
            <person name="Richardson P."/>
        </authorList>
    </citation>
    <scope>NUCLEOTIDE SEQUENCE [LARGE SCALE GENOMIC DNA]</scope>
    <source>
        <strain evidence="16">ATCC 35110 / GB-78</strain>
    </source>
</reference>
<dbReference type="PANTHER" id="PTHR32315">
    <property type="entry name" value="ADENINE PHOSPHORIBOSYLTRANSFERASE"/>
    <property type="match status" value="1"/>
</dbReference>
<evidence type="ECO:0000256" key="9">
    <source>
        <dbReference type="ARBA" id="ARBA00023134"/>
    </source>
</evidence>
<evidence type="ECO:0000256" key="10">
    <source>
        <dbReference type="ARBA" id="ARBA00052919"/>
    </source>
</evidence>
<keyword evidence="7 15" id="KW-0808">Transferase</keyword>
<proteinExistence type="inferred from homology"/>
<dbReference type="NCBIfam" id="NF001097">
    <property type="entry name" value="PRK00129.1"/>
    <property type="match status" value="1"/>
</dbReference>
<comment type="cofactor">
    <cofactor evidence="1">
        <name>Mg(2+)</name>
        <dbReference type="ChEBI" id="CHEBI:18420"/>
    </cofactor>
</comment>
<comment type="catalytic activity">
    <reaction evidence="10">
        <text>UMP + diphosphate = 5-phospho-alpha-D-ribose 1-diphosphate + uracil</text>
        <dbReference type="Rhea" id="RHEA:13017"/>
        <dbReference type="ChEBI" id="CHEBI:17568"/>
        <dbReference type="ChEBI" id="CHEBI:33019"/>
        <dbReference type="ChEBI" id="CHEBI:57865"/>
        <dbReference type="ChEBI" id="CHEBI:58017"/>
        <dbReference type="EC" id="2.4.2.9"/>
    </reaction>
</comment>
<dbReference type="Proteomes" id="UP000001208">
    <property type="component" value="Chromosome"/>
</dbReference>
<dbReference type="FunFam" id="3.40.50.2020:FF:000023">
    <property type="entry name" value="Probable uracil phosphoribosyltransferase"/>
    <property type="match status" value="1"/>
</dbReference>
<evidence type="ECO:0000256" key="13">
    <source>
        <dbReference type="NCBIfam" id="TIGR01091"/>
    </source>
</evidence>
<dbReference type="UniPathway" id="UPA00574">
    <property type="reaction ID" value="UER00636"/>
</dbReference>
<dbReference type="InterPro" id="IPR000836">
    <property type="entry name" value="PRTase_dom"/>
</dbReference>
<evidence type="ECO:0000256" key="8">
    <source>
        <dbReference type="ARBA" id="ARBA00022741"/>
    </source>
</evidence>
<name>B3QX71_CHLT3</name>
<dbReference type="RefSeq" id="WP_012500963.1">
    <property type="nucleotide sequence ID" value="NC_011026.1"/>
</dbReference>
<dbReference type="OrthoDB" id="9781675at2"/>
<evidence type="ECO:0000256" key="2">
    <source>
        <dbReference type="ARBA" id="ARBA00005180"/>
    </source>
</evidence>
<comment type="similarity">
    <text evidence="3">Belongs to the UPRTase family.</text>
</comment>
<sequence>MHFTVIEHALLKADLSVIRDEKTPNGLFRNRIARISEILAVEILKNAELKHFSVQTPLEKTVGFGLRNSYVLVPVLRAGLGLVDGFLKFLPDAGVSHIGVSRDETTHEPNFYYSNIPEKIQESICIILDPMLATGGSATLAADLLKAKGAKRLMLVSVVAAPEGVRKLNEHHPDIAIYTAALDRALNVNKFILPGLGDAGDRIFGT</sequence>
<dbReference type="Gene3D" id="3.40.50.2020">
    <property type="match status" value="1"/>
</dbReference>
<dbReference type="EMBL" id="CP001100">
    <property type="protein sequence ID" value="ACF14881.1"/>
    <property type="molecule type" value="Genomic_DNA"/>
</dbReference>
<accession>B3QX71</accession>
<keyword evidence="5" id="KW-0021">Allosteric enzyme</keyword>
<dbReference type="STRING" id="517418.Ctha_2432"/>
<dbReference type="HOGENOM" id="CLU_067096_2_2_10"/>
<evidence type="ECO:0000313" key="15">
    <source>
        <dbReference type="EMBL" id="ACF14881.1"/>
    </source>
</evidence>
<keyword evidence="6 15" id="KW-0328">Glycosyltransferase</keyword>
<dbReference type="InterPro" id="IPR029057">
    <property type="entry name" value="PRTase-like"/>
</dbReference>
<evidence type="ECO:0000259" key="14">
    <source>
        <dbReference type="Pfam" id="PF14681"/>
    </source>
</evidence>
<evidence type="ECO:0000256" key="11">
    <source>
        <dbReference type="ARBA" id="ARBA00056901"/>
    </source>
</evidence>
<evidence type="ECO:0000256" key="5">
    <source>
        <dbReference type="ARBA" id="ARBA00022533"/>
    </source>
</evidence>
<evidence type="ECO:0000256" key="4">
    <source>
        <dbReference type="ARBA" id="ARBA00011894"/>
    </source>
</evidence>